<dbReference type="Gene3D" id="3.20.20.70">
    <property type="entry name" value="Aldolase class I"/>
    <property type="match status" value="1"/>
</dbReference>
<comment type="caution">
    <text evidence="4">The sequence shown here is derived from an EMBL/GenBank/DDBJ whole genome shotgun (WGS) entry which is preliminary data.</text>
</comment>
<keyword evidence="2" id="KW-0784">Thiamine biosynthesis</keyword>
<dbReference type="Pfam" id="PF02581">
    <property type="entry name" value="TMP-TENI"/>
    <property type="match status" value="1"/>
</dbReference>
<dbReference type="PANTHER" id="PTHR20857:SF15">
    <property type="entry name" value="THIAMINE-PHOSPHATE SYNTHASE"/>
    <property type="match status" value="1"/>
</dbReference>
<dbReference type="AlphaFoldDB" id="A0A101GS80"/>
<dbReference type="InterPro" id="IPR036206">
    <property type="entry name" value="ThiamineP_synth_sf"/>
</dbReference>
<evidence type="ECO:0000256" key="1">
    <source>
        <dbReference type="ARBA" id="ARBA00004948"/>
    </source>
</evidence>
<evidence type="ECO:0000259" key="3">
    <source>
        <dbReference type="Pfam" id="PF02581"/>
    </source>
</evidence>
<feature type="domain" description="Thiamine phosphate synthase/TenI" evidence="3">
    <location>
        <begin position="4"/>
        <end position="77"/>
    </location>
</feature>
<name>A0A101GS80_9EURY</name>
<proteinExistence type="predicted"/>
<dbReference type="GO" id="GO:0005737">
    <property type="term" value="C:cytoplasm"/>
    <property type="evidence" value="ECO:0007669"/>
    <property type="project" value="TreeGrafter"/>
</dbReference>
<sequence>MTAAVRAGIEGADYVALSPTFSTASKDDAGEGHGLAMLSAVRAAVSLPLVAIGGITPDNVGDVIAAGADGVAVISAVVGQDDVTAAARDLRSRIAAAKAGKR</sequence>
<organism evidence="4 5">
    <name type="scientific">Methanoculleus marisnigri</name>
    <dbReference type="NCBI Taxonomy" id="2198"/>
    <lineage>
        <taxon>Archaea</taxon>
        <taxon>Methanobacteriati</taxon>
        <taxon>Methanobacteriota</taxon>
        <taxon>Stenosarchaea group</taxon>
        <taxon>Methanomicrobia</taxon>
        <taxon>Methanomicrobiales</taxon>
        <taxon>Methanomicrobiaceae</taxon>
        <taxon>Methanoculleus</taxon>
    </lineage>
</organism>
<dbReference type="InterPro" id="IPR022998">
    <property type="entry name" value="ThiamineP_synth_TenI"/>
</dbReference>
<dbReference type="EMBL" id="LGGD01000015">
    <property type="protein sequence ID" value="KUK63587.1"/>
    <property type="molecule type" value="Genomic_DNA"/>
</dbReference>
<accession>A0A101GS80</accession>
<evidence type="ECO:0000313" key="5">
    <source>
        <dbReference type="Proteomes" id="UP000054323"/>
    </source>
</evidence>
<dbReference type="GO" id="GO:0004789">
    <property type="term" value="F:thiamine-phosphate diphosphorylase activity"/>
    <property type="evidence" value="ECO:0007669"/>
    <property type="project" value="TreeGrafter"/>
</dbReference>
<reference evidence="5" key="1">
    <citation type="journal article" date="2015" name="MBio">
        <title>Genome-Resolved Metagenomic Analysis Reveals Roles for Candidate Phyla and Other Microbial Community Members in Biogeochemical Transformations in Oil Reservoirs.</title>
        <authorList>
            <person name="Hu P."/>
            <person name="Tom L."/>
            <person name="Singh A."/>
            <person name="Thomas B.C."/>
            <person name="Baker B.J."/>
            <person name="Piceno Y.M."/>
            <person name="Andersen G.L."/>
            <person name="Banfield J.F."/>
        </authorList>
    </citation>
    <scope>NUCLEOTIDE SEQUENCE [LARGE SCALE GENOMIC DNA]</scope>
</reference>
<dbReference type="PANTHER" id="PTHR20857">
    <property type="entry name" value="THIAMINE-PHOSPHATE PYROPHOSPHORYLASE"/>
    <property type="match status" value="1"/>
</dbReference>
<dbReference type="CDD" id="cd00564">
    <property type="entry name" value="TMP_TenI"/>
    <property type="match status" value="1"/>
</dbReference>
<dbReference type="InterPro" id="IPR013785">
    <property type="entry name" value="Aldolase_TIM"/>
</dbReference>
<protein>
    <submittedName>
        <fullName evidence="4">Thiamine-phosphate synthase</fullName>
    </submittedName>
</protein>
<dbReference type="Proteomes" id="UP000054323">
    <property type="component" value="Unassembled WGS sequence"/>
</dbReference>
<evidence type="ECO:0000313" key="4">
    <source>
        <dbReference type="EMBL" id="KUK63587.1"/>
    </source>
</evidence>
<dbReference type="GO" id="GO:0009228">
    <property type="term" value="P:thiamine biosynthetic process"/>
    <property type="evidence" value="ECO:0007669"/>
    <property type="project" value="UniProtKB-KW"/>
</dbReference>
<comment type="pathway">
    <text evidence="1">Cofactor biosynthesis; thiamine diphosphate biosynthesis.</text>
</comment>
<gene>
    <name evidence="4" type="ORF">XD82_0224</name>
</gene>
<dbReference type="PATRIC" id="fig|2198.4.peg.369"/>
<dbReference type="SUPFAM" id="SSF51391">
    <property type="entry name" value="Thiamin phosphate synthase"/>
    <property type="match status" value="1"/>
</dbReference>
<evidence type="ECO:0000256" key="2">
    <source>
        <dbReference type="ARBA" id="ARBA00022977"/>
    </source>
</evidence>